<dbReference type="InterPro" id="IPR039191">
    <property type="entry name" value="Nopp140-like"/>
</dbReference>
<sequence length="160" mass="17990">KLLSKPVTPVQSQPTKAVATPTTTKTSKSSSSDSESSEDDKKRIKLMKQGNKETVEHQNGADDETNNREERPSNGTQRKTSPFRRVKDEDADPEYLKLVGKNSFDNKHGARGSWGEKASQDLINTRGKSFRHEKTKKKRGSYRGGKIDTQIYSIQFDDSE</sequence>
<feature type="region of interest" description="Disordered" evidence="1">
    <location>
        <begin position="1"/>
        <end position="146"/>
    </location>
</feature>
<feature type="compositionally biased region" description="Basic and acidic residues" evidence="1">
    <location>
        <begin position="50"/>
        <end position="72"/>
    </location>
</feature>
<name>A0A813UF40_9BILA</name>
<evidence type="ECO:0000259" key="2">
    <source>
        <dbReference type="Pfam" id="PF05022"/>
    </source>
</evidence>
<dbReference type="EMBL" id="CAJNOQ010000625">
    <property type="protein sequence ID" value="CAF0821858.1"/>
    <property type="molecule type" value="Genomic_DNA"/>
</dbReference>
<keyword evidence="5" id="KW-1185">Reference proteome</keyword>
<feature type="compositionally biased region" description="Basic residues" evidence="1">
    <location>
        <begin position="128"/>
        <end position="141"/>
    </location>
</feature>
<evidence type="ECO:0000313" key="5">
    <source>
        <dbReference type="Proteomes" id="UP000663829"/>
    </source>
</evidence>
<feature type="compositionally biased region" description="Low complexity" evidence="1">
    <location>
        <begin position="22"/>
        <end position="34"/>
    </location>
</feature>
<organism evidence="3 5">
    <name type="scientific">Didymodactylos carnosus</name>
    <dbReference type="NCBI Taxonomy" id="1234261"/>
    <lineage>
        <taxon>Eukaryota</taxon>
        <taxon>Metazoa</taxon>
        <taxon>Spiralia</taxon>
        <taxon>Gnathifera</taxon>
        <taxon>Rotifera</taxon>
        <taxon>Eurotatoria</taxon>
        <taxon>Bdelloidea</taxon>
        <taxon>Philodinida</taxon>
        <taxon>Philodinidae</taxon>
        <taxon>Didymodactylos</taxon>
    </lineage>
</organism>
<comment type="caution">
    <text evidence="3">The sequence shown here is derived from an EMBL/GenBank/DDBJ whole genome shotgun (WGS) entry which is preliminary data.</text>
</comment>
<dbReference type="InterPro" id="IPR007718">
    <property type="entry name" value="Srp40_C"/>
</dbReference>
<evidence type="ECO:0000313" key="4">
    <source>
        <dbReference type="EMBL" id="CAF3608314.1"/>
    </source>
</evidence>
<protein>
    <recommendedName>
        <fullName evidence="2">Srp40 C-terminal domain-containing protein</fullName>
    </recommendedName>
</protein>
<dbReference type="GO" id="GO:0005730">
    <property type="term" value="C:nucleolus"/>
    <property type="evidence" value="ECO:0007669"/>
    <property type="project" value="InterPro"/>
</dbReference>
<dbReference type="AlphaFoldDB" id="A0A813UF40"/>
<feature type="domain" description="Srp40 C-terminal" evidence="2">
    <location>
        <begin position="82"/>
        <end position="156"/>
    </location>
</feature>
<dbReference type="Proteomes" id="UP000681722">
    <property type="component" value="Unassembled WGS sequence"/>
</dbReference>
<dbReference type="GO" id="GO:0005654">
    <property type="term" value="C:nucleoplasm"/>
    <property type="evidence" value="ECO:0007669"/>
    <property type="project" value="TreeGrafter"/>
</dbReference>
<dbReference type="EMBL" id="CAJOBC010000625">
    <property type="protein sequence ID" value="CAF3608314.1"/>
    <property type="molecule type" value="Genomic_DNA"/>
</dbReference>
<dbReference type="OrthoDB" id="5599646at2759"/>
<dbReference type="PANTHER" id="PTHR23216:SF1">
    <property type="entry name" value="NUCLEOLAR AND COILED-BODY PHOSPHOPROTEIN 1"/>
    <property type="match status" value="1"/>
</dbReference>
<evidence type="ECO:0000256" key="1">
    <source>
        <dbReference type="SAM" id="MobiDB-lite"/>
    </source>
</evidence>
<gene>
    <name evidence="3" type="ORF">GPM918_LOCUS4587</name>
    <name evidence="4" type="ORF">SRO942_LOCUS4588</name>
</gene>
<accession>A0A813UF40</accession>
<dbReference type="Pfam" id="PF05022">
    <property type="entry name" value="SRP40_C"/>
    <property type="match status" value="1"/>
</dbReference>
<dbReference type="Proteomes" id="UP000663829">
    <property type="component" value="Unassembled WGS sequence"/>
</dbReference>
<reference evidence="3" key="1">
    <citation type="submission" date="2021-02" db="EMBL/GenBank/DDBJ databases">
        <authorList>
            <person name="Nowell W R."/>
        </authorList>
    </citation>
    <scope>NUCLEOTIDE SEQUENCE</scope>
</reference>
<proteinExistence type="predicted"/>
<dbReference type="PANTHER" id="PTHR23216">
    <property type="entry name" value="NUCLEOLAR AND COILED-BODY PHOSPHOPROTEIN 1"/>
    <property type="match status" value="1"/>
</dbReference>
<evidence type="ECO:0000313" key="3">
    <source>
        <dbReference type="EMBL" id="CAF0821858.1"/>
    </source>
</evidence>
<feature type="non-terminal residue" evidence="3">
    <location>
        <position position="1"/>
    </location>
</feature>